<dbReference type="InterPro" id="IPR012885">
    <property type="entry name" value="F-box_Sdz-33"/>
</dbReference>
<name>A0A6A5H0W4_CAERE</name>
<dbReference type="InterPro" id="IPR053222">
    <property type="entry name" value="Zygotic_Embryogenesis-Asso"/>
</dbReference>
<organism evidence="2 3">
    <name type="scientific">Caenorhabditis remanei</name>
    <name type="common">Caenorhabditis vulgaris</name>
    <dbReference type="NCBI Taxonomy" id="31234"/>
    <lineage>
        <taxon>Eukaryota</taxon>
        <taxon>Metazoa</taxon>
        <taxon>Ecdysozoa</taxon>
        <taxon>Nematoda</taxon>
        <taxon>Chromadorea</taxon>
        <taxon>Rhabditida</taxon>
        <taxon>Rhabditina</taxon>
        <taxon>Rhabditomorpha</taxon>
        <taxon>Rhabditoidea</taxon>
        <taxon>Rhabditidae</taxon>
        <taxon>Peloderinae</taxon>
        <taxon>Caenorhabditis</taxon>
    </lineage>
</organism>
<dbReference type="PANTHER" id="PTHR22899">
    <property type="entry name" value="CYCLIN-RELATED F-BOX FAMILY"/>
    <property type="match status" value="1"/>
</dbReference>
<dbReference type="RefSeq" id="XP_053586535.1">
    <property type="nucleotide sequence ID" value="XM_053726958.1"/>
</dbReference>
<dbReference type="KEGG" id="crq:GCK72_008663"/>
<reference evidence="2 3" key="1">
    <citation type="submission" date="2019-12" db="EMBL/GenBank/DDBJ databases">
        <title>Chromosome-level assembly of the Caenorhabditis remanei genome.</title>
        <authorList>
            <person name="Teterina A.A."/>
            <person name="Willis J.H."/>
            <person name="Phillips P.C."/>
        </authorList>
    </citation>
    <scope>NUCLEOTIDE SEQUENCE [LARGE SCALE GENOMIC DNA]</scope>
    <source>
        <strain evidence="2 3">PX506</strain>
        <tissue evidence="2">Whole organism</tissue>
    </source>
</reference>
<dbReference type="CTD" id="78774713"/>
<dbReference type="EMBL" id="WUAV01000003">
    <property type="protein sequence ID" value="KAF1760414.1"/>
    <property type="molecule type" value="Genomic_DNA"/>
</dbReference>
<feature type="domain" description="Sdz-33 F-box" evidence="1">
    <location>
        <begin position="116"/>
        <end position="182"/>
    </location>
</feature>
<gene>
    <name evidence="2" type="ORF">GCK72_008663</name>
</gene>
<dbReference type="AlphaFoldDB" id="A0A6A5H0W4"/>
<dbReference type="Proteomes" id="UP000483820">
    <property type="component" value="Chromosome III"/>
</dbReference>
<evidence type="ECO:0000313" key="3">
    <source>
        <dbReference type="Proteomes" id="UP000483820"/>
    </source>
</evidence>
<proteinExistence type="predicted"/>
<evidence type="ECO:0000259" key="1">
    <source>
        <dbReference type="Pfam" id="PF07735"/>
    </source>
</evidence>
<accession>A0A6A5H0W4</accession>
<protein>
    <recommendedName>
        <fullName evidence="1">Sdz-33 F-box domain-containing protein</fullName>
    </recommendedName>
</protein>
<dbReference type="GeneID" id="78774713"/>
<sequence length="261" mass="30414">MNNVPEDPANGPLMDNVELRICAPVRIKWSMKGLSIKKWIPHLKEVFHFSSFSCLQFMENANLFDIEDLRIMFNSYKNLSISSNSESNVKSILKNFPTRRLEIMNDIFDILEDPYPVLIQNYDQLVIRPGFELASALKLDDLLITNSKTIDFNNLDWKEKELNRFLKHWMKGSNPRMETIQIHFVSPEPLNKSNIFKGIKCSVVPAEHTRVFKTSVGKIYAFREGIDFYRKDGIKATITFSNDGFHSYLFVMYVWYPHCVG</sequence>
<dbReference type="Pfam" id="PF07735">
    <property type="entry name" value="FBA_2"/>
    <property type="match status" value="1"/>
</dbReference>
<evidence type="ECO:0000313" key="2">
    <source>
        <dbReference type="EMBL" id="KAF1760414.1"/>
    </source>
</evidence>
<comment type="caution">
    <text evidence="2">The sequence shown here is derived from an EMBL/GenBank/DDBJ whole genome shotgun (WGS) entry which is preliminary data.</text>
</comment>